<evidence type="ECO:0000313" key="4">
    <source>
        <dbReference type="Proteomes" id="UP000218824"/>
    </source>
</evidence>
<organism evidence="3 4">
    <name type="scientific">Lysobacter enzymogenes</name>
    <dbReference type="NCBI Taxonomy" id="69"/>
    <lineage>
        <taxon>Bacteria</taxon>
        <taxon>Pseudomonadati</taxon>
        <taxon>Pseudomonadota</taxon>
        <taxon>Gammaproteobacteria</taxon>
        <taxon>Lysobacterales</taxon>
        <taxon>Lysobacteraceae</taxon>
        <taxon>Lysobacter</taxon>
    </lineage>
</organism>
<dbReference type="InterPro" id="IPR018537">
    <property type="entry name" value="Peptidoglycan-bd_3"/>
</dbReference>
<dbReference type="KEGG" id="lem:LEN_2726"/>
<evidence type="ECO:0008006" key="5">
    <source>
        <dbReference type="Google" id="ProtNLM"/>
    </source>
</evidence>
<dbReference type="GeneID" id="83064567"/>
<reference evidence="3 4" key="1">
    <citation type="journal article" date="2017" name="DNA Res.">
        <title>Complete genome sequence and expression profile of the commercial lytic enzyme producer Lysobacter enzymogenes M497-1.</title>
        <authorList>
            <person name="Takami H."/>
            <person name="Toyoda A."/>
            <person name="Uchiyama I."/>
            <person name="Itoh T."/>
            <person name="Takaki Y."/>
            <person name="Arai W."/>
            <person name="Nishi S."/>
            <person name="Kawai M."/>
            <person name="Shinya K."/>
            <person name="Ikeda H."/>
        </authorList>
    </citation>
    <scope>NUCLEOTIDE SEQUENCE [LARGE SCALE GENOMIC DNA]</scope>
    <source>
        <strain evidence="3 4">M497-1</strain>
    </source>
</reference>
<dbReference type="RefSeq" id="WP_074868742.1">
    <property type="nucleotide sequence ID" value="NZ_AP014940.1"/>
</dbReference>
<evidence type="ECO:0000259" key="1">
    <source>
        <dbReference type="Pfam" id="PF05838"/>
    </source>
</evidence>
<dbReference type="EMBL" id="AP014940">
    <property type="protein sequence ID" value="BAV98213.1"/>
    <property type="molecule type" value="Genomic_DNA"/>
</dbReference>
<dbReference type="InterPro" id="IPR008565">
    <property type="entry name" value="TtsA-like_GH18_dom"/>
</dbReference>
<evidence type="ECO:0000313" key="3">
    <source>
        <dbReference type="EMBL" id="BAV98213.1"/>
    </source>
</evidence>
<name>A0AAU9AQ64_LYSEN</name>
<dbReference type="Pfam" id="PF09374">
    <property type="entry name" value="PG_binding_3"/>
    <property type="match status" value="1"/>
</dbReference>
<feature type="domain" description="TtsA-like Glycoside hydrolase family 108" evidence="1">
    <location>
        <begin position="10"/>
        <end position="97"/>
    </location>
</feature>
<dbReference type="Gene3D" id="1.20.141.10">
    <property type="entry name" value="Chitosanase, subunit A, domain 1"/>
    <property type="match status" value="1"/>
</dbReference>
<dbReference type="SUPFAM" id="SSF53955">
    <property type="entry name" value="Lysozyme-like"/>
    <property type="match status" value="1"/>
</dbReference>
<gene>
    <name evidence="3" type="ORF">LEN_2726</name>
</gene>
<sequence length="174" mass="19122">MADFSLYFPQLLTFEGGYVDNPADPGGATNRGITLAVFQANARALLGVAPTLENLQALTEPQAAALYKALYWDRIDGDAIASQLLAEIVFDFYVNAGFHAITLLQRLLGPPLASDGLFGPDTLKALQDADQAALYARYRQGRIDYYTELAQAHPILQRFLAGWLRRATWFPAQA</sequence>
<dbReference type="Proteomes" id="UP000218824">
    <property type="component" value="Chromosome"/>
</dbReference>
<protein>
    <recommendedName>
        <fullName evidence="5">N-acetylmuramidase</fullName>
    </recommendedName>
</protein>
<proteinExistence type="predicted"/>
<accession>A0AAU9AQ64</accession>
<dbReference type="InterPro" id="IPR023346">
    <property type="entry name" value="Lysozyme-like_dom_sf"/>
</dbReference>
<dbReference type="Pfam" id="PF05838">
    <property type="entry name" value="Glyco_hydro_108"/>
    <property type="match status" value="1"/>
</dbReference>
<evidence type="ECO:0000259" key="2">
    <source>
        <dbReference type="Pfam" id="PF09374"/>
    </source>
</evidence>
<feature type="domain" description="Peptidoglycan binding" evidence="2">
    <location>
        <begin position="99"/>
        <end position="168"/>
    </location>
</feature>
<dbReference type="CDD" id="cd13926">
    <property type="entry name" value="N-acetylmuramidase_GH108"/>
    <property type="match status" value="1"/>
</dbReference>
<dbReference type="AlphaFoldDB" id="A0AAU9AQ64"/>